<comment type="caution">
    <text evidence="3">The sequence shown here is derived from an EMBL/GenBank/DDBJ whole genome shotgun (WGS) entry which is preliminary data.</text>
</comment>
<evidence type="ECO:0000313" key="3">
    <source>
        <dbReference type="EMBL" id="KAF0736047.1"/>
    </source>
</evidence>
<gene>
    <name evidence="3" type="ORF">Ae201684_007635</name>
</gene>
<dbReference type="EMBL" id="VJMJ01000090">
    <property type="protein sequence ID" value="KAF0736047.1"/>
    <property type="molecule type" value="Genomic_DNA"/>
</dbReference>
<evidence type="ECO:0000313" key="4">
    <source>
        <dbReference type="Proteomes" id="UP000481153"/>
    </source>
</evidence>
<evidence type="ECO:0000256" key="2">
    <source>
        <dbReference type="SAM" id="MobiDB-lite"/>
    </source>
</evidence>
<name>A0A6G0X7S4_9STRA</name>
<protein>
    <recommendedName>
        <fullName evidence="5">START domain-containing protein</fullName>
    </recommendedName>
</protein>
<evidence type="ECO:0008006" key="5">
    <source>
        <dbReference type="Google" id="ProtNLM"/>
    </source>
</evidence>
<keyword evidence="4" id="KW-1185">Reference proteome</keyword>
<feature type="coiled-coil region" evidence="1">
    <location>
        <begin position="68"/>
        <end position="95"/>
    </location>
</feature>
<dbReference type="Proteomes" id="UP000481153">
    <property type="component" value="Unassembled WGS sequence"/>
</dbReference>
<keyword evidence="1" id="KW-0175">Coiled coil</keyword>
<dbReference type="VEuPathDB" id="FungiDB:AeMF1_002113"/>
<feature type="region of interest" description="Disordered" evidence="2">
    <location>
        <begin position="42"/>
        <end position="64"/>
    </location>
</feature>
<dbReference type="AlphaFoldDB" id="A0A6G0X7S4"/>
<accession>A0A6G0X7S4</accession>
<proteinExistence type="predicted"/>
<sequence>MQIDVVEELWDVQTDLHFLFQGAENVPSEVTINLIDITTAEEDLSDDPKPNGKRKSKAKTSTVRKPFEAMRRQELAELKQQVESLQNQLVATKSNATSQRRVFKWEKIARHQRHQARKALEEQKYLQQTIQANVSFIGTITSQMQRRLELVAHDAWRDCKLPADKFKRHAAIHAIAERQYNLKDTEYINSGMMDCDRNLFRVRTVPQTNEHTLVLEVVSQTTLPVPCEIISHAVWQVFNGEKSPAISSSAVVTMEQLDDNTVYEQFSETHHGLTSYSNTVRKYFVTNDEHVIVVRSVLEDELVANMSKGAVENQIGWITVVPLDAKHCRIAYLMRTCFDATTFPSREGQTDTSIDAIEKSMRQVTVHDSPPEAGVFPADPSYLRLMVVPPGFETFFFRGFQFKSAHREVIKAAVLAFQDN</sequence>
<organism evidence="3 4">
    <name type="scientific">Aphanomyces euteiches</name>
    <dbReference type="NCBI Taxonomy" id="100861"/>
    <lineage>
        <taxon>Eukaryota</taxon>
        <taxon>Sar</taxon>
        <taxon>Stramenopiles</taxon>
        <taxon>Oomycota</taxon>
        <taxon>Saprolegniomycetes</taxon>
        <taxon>Saprolegniales</taxon>
        <taxon>Verrucalvaceae</taxon>
        <taxon>Aphanomyces</taxon>
    </lineage>
</organism>
<evidence type="ECO:0000256" key="1">
    <source>
        <dbReference type="SAM" id="Coils"/>
    </source>
</evidence>
<reference evidence="3 4" key="1">
    <citation type="submission" date="2019-07" db="EMBL/GenBank/DDBJ databases">
        <title>Genomics analysis of Aphanomyces spp. identifies a new class of oomycete effector associated with host adaptation.</title>
        <authorList>
            <person name="Gaulin E."/>
        </authorList>
    </citation>
    <scope>NUCLEOTIDE SEQUENCE [LARGE SCALE GENOMIC DNA]</scope>
    <source>
        <strain evidence="3 4">ATCC 201684</strain>
    </source>
</reference>